<dbReference type="STRING" id="910964.GEAM_4360"/>
<dbReference type="AlphaFoldDB" id="A0A085G0I9"/>
<dbReference type="Gene3D" id="3.40.109.10">
    <property type="entry name" value="NADH Oxidase"/>
    <property type="match status" value="1"/>
</dbReference>
<dbReference type="Proteomes" id="UP000028640">
    <property type="component" value="Unassembled WGS sequence"/>
</dbReference>
<dbReference type="PANTHER" id="PTHR43543">
    <property type="entry name" value="MALONIC SEMIALDEHYDE REDUCTASE RUTE-RELATED"/>
    <property type="match status" value="1"/>
</dbReference>
<organism evidence="6 7">
    <name type="scientific">Ewingella americana (strain ATCC 33852 / DSM 4580 / CCUG 14506 / JCM 5911 / LMG 7869 / NCTC 12157 / CDC 1468-78)</name>
    <dbReference type="NCBI Taxonomy" id="910964"/>
    <lineage>
        <taxon>Bacteria</taxon>
        <taxon>Pseudomonadati</taxon>
        <taxon>Pseudomonadota</taxon>
        <taxon>Gammaproteobacteria</taxon>
        <taxon>Enterobacterales</taxon>
        <taxon>Yersiniaceae</taxon>
        <taxon>Ewingella</taxon>
    </lineage>
</organism>
<dbReference type="NCBIfam" id="NF003768">
    <property type="entry name" value="PRK05365.1"/>
    <property type="match status" value="1"/>
</dbReference>
<evidence type="ECO:0000313" key="7">
    <source>
        <dbReference type="Proteomes" id="UP000028640"/>
    </source>
</evidence>
<comment type="caution">
    <text evidence="6">The sequence shown here is derived from an EMBL/GenBank/DDBJ whole genome shotgun (WGS) entry which is preliminary data.</text>
</comment>
<dbReference type="InterPro" id="IPR023936">
    <property type="entry name" value="RutE-like"/>
</dbReference>
<sequence length="197" mass="22836">MFKNPLSQEAIAQIFTQARTYHYWTDRMVSDDTLHEIYEIMKWGPTALNSNPARILFLKNEQHKEKLASAMWGSNPAQVKRAPVTAILAYDETWTEYLPRLFQTYDPRPLLDGNEKLVQETVFRNSTLQGAYMIFAIRALGLDACGMSGFDNQQVDELFFKGTTWKTNFVCTLGYGDEEKLYPREPRLEFDEVCKIL</sequence>
<evidence type="ECO:0000256" key="1">
    <source>
        <dbReference type="ARBA" id="ARBA00022630"/>
    </source>
</evidence>
<dbReference type="RefSeq" id="WP_034796087.1">
    <property type="nucleotide sequence ID" value="NZ_JMPJ01000076.1"/>
</dbReference>
<evidence type="ECO:0000259" key="5">
    <source>
        <dbReference type="Pfam" id="PF00881"/>
    </source>
</evidence>
<dbReference type="PANTHER" id="PTHR43543:SF1">
    <property type="entry name" value="MALONIC SEMIALDEHYDE REDUCTASE RUTE-RELATED"/>
    <property type="match status" value="1"/>
</dbReference>
<dbReference type="OrthoDB" id="9784375at2"/>
<dbReference type="GeneID" id="78382249"/>
<keyword evidence="2" id="KW-0288">FMN</keyword>
<keyword evidence="3" id="KW-0521">NADP</keyword>
<gene>
    <name evidence="6" type="ORF">GEAM_4360</name>
</gene>
<name>A0A085G0I9_EWIA3</name>
<evidence type="ECO:0000256" key="3">
    <source>
        <dbReference type="ARBA" id="ARBA00022857"/>
    </source>
</evidence>
<dbReference type="Pfam" id="PF00881">
    <property type="entry name" value="Nitroreductase"/>
    <property type="match status" value="1"/>
</dbReference>
<dbReference type="GO" id="GO:0016491">
    <property type="term" value="F:oxidoreductase activity"/>
    <property type="evidence" value="ECO:0007669"/>
    <property type="project" value="UniProtKB-KW"/>
</dbReference>
<protein>
    <submittedName>
        <fullName evidence="6">Nitroreductase</fullName>
        <ecNumber evidence="6">1.-.-.-</ecNumber>
    </submittedName>
</protein>
<keyword evidence="1" id="KW-0285">Flavoprotein</keyword>
<dbReference type="EMBL" id="JMPJ01000076">
    <property type="protein sequence ID" value="KFC77234.1"/>
    <property type="molecule type" value="Genomic_DNA"/>
</dbReference>
<accession>A0A085G0I9</accession>
<dbReference type="eggNOG" id="COG0778">
    <property type="taxonomic scope" value="Bacteria"/>
</dbReference>
<evidence type="ECO:0000256" key="4">
    <source>
        <dbReference type="ARBA" id="ARBA00023002"/>
    </source>
</evidence>
<reference evidence="6 7" key="1">
    <citation type="submission" date="2014-05" db="EMBL/GenBank/DDBJ databases">
        <title>ATOL: Assembling a taxonomically balanced genome-scale reconstruction of the evolutionary history of the Enterobacteriaceae.</title>
        <authorList>
            <person name="Plunkett G.III."/>
            <person name="Neeno-Eckwall E.C."/>
            <person name="Glasner J.D."/>
            <person name="Perna N.T."/>
        </authorList>
    </citation>
    <scope>NUCLEOTIDE SEQUENCE [LARGE SCALE GENOMIC DNA]</scope>
    <source>
        <strain evidence="6 7">ATCC 33852</strain>
    </source>
</reference>
<keyword evidence="4 6" id="KW-0560">Oxidoreductase</keyword>
<evidence type="ECO:0000313" key="6">
    <source>
        <dbReference type="EMBL" id="KFC77234.1"/>
    </source>
</evidence>
<dbReference type="CDD" id="cd02148">
    <property type="entry name" value="RutE-like"/>
    <property type="match status" value="1"/>
</dbReference>
<feature type="domain" description="Nitroreductase" evidence="5">
    <location>
        <begin position="21"/>
        <end position="175"/>
    </location>
</feature>
<dbReference type="InterPro" id="IPR000415">
    <property type="entry name" value="Nitroreductase-like"/>
</dbReference>
<evidence type="ECO:0000256" key="2">
    <source>
        <dbReference type="ARBA" id="ARBA00022643"/>
    </source>
</evidence>
<dbReference type="InterPro" id="IPR050461">
    <property type="entry name" value="Nitroreductase_HadB/RutE"/>
</dbReference>
<dbReference type="SUPFAM" id="SSF55469">
    <property type="entry name" value="FMN-dependent nitroreductase-like"/>
    <property type="match status" value="1"/>
</dbReference>
<dbReference type="InterPro" id="IPR029479">
    <property type="entry name" value="Nitroreductase"/>
</dbReference>
<proteinExistence type="predicted"/>
<keyword evidence="7" id="KW-1185">Reference proteome</keyword>
<dbReference type="EC" id="1.-.-.-" evidence="6"/>